<name>A0ABV7YLJ8_9ACTN</name>
<dbReference type="InterPro" id="IPR009003">
    <property type="entry name" value="Peptidase_S1_PA"/>
</dbReference>
<evidence type="ECO:0000256" key="1">
    <source>
        <dbReference type="ARBA" id="ARBA00010541"/>
    </source>
</evidence>
<protein>
    <submittedName>
        <fullName evidence="5">S1C family serine protease</fullName>
        <ecNumber evidence="5">3.4.21.-</ecNumber>
    </submittedName>
</protein>
<evidence type="ECO:0000256" key="4">
    <source>
        <dbReference type="SAM" id="MobiDB-lite"/>
    </source>
</evidence>
<dbReference type="InterPro" id="IPR043504">
    <property type="entry name" value="Peptidase_S1_PA_chymotrypsin"/>
</dbReference>
<dbReference type="Gene3D" id="2.40.10.10">
    <property type="entry name" value="Trypsin-like serine proteases"/>
    <property type="match status" value="2"/>
</dbReference>
<feature type="compositionally biased region" description="Polar residues" evidence="4">
    <location>
        <begin position="187"/>
        <end position="203"/>
    </location>
</feature>
<gene>
    <name evidence="5" type="ORF">ACFOUW_32185</name>
</gene>
<dbReference type="PANTHER" id="PTHR43343">
    <property type="entry name" value="PEPTIDASE S12"/>
    <property type="match status" value="1"/>
</dbReference>
<dbReference type="EC" id="3.4.21.-" evidence="5"/>
<comment type="similarity">
    <text evidence="1">Belongs to the peptidase S1C family.</text>
</comment>
<dbReference type="Pfam" id="PF13365">
    <property type="entry name" value="Trypsin_2"/>
    <property type="match status" value="1"/>
</dbReference>
<keyword evidence="2 5" id="KW-0645">Protease</keyword>
<evidence type="ECO:0000256" key="3">
    <source>
        <dbReference type="ARBA" id="ARBA00022801"/>
    </source>
</evidence>
<accession>A0ABV7YLJ8</accession>
<dbReference type="PANTHER" id="PTHR43343:SF3">
    <property type="entry name" value="PROTEASE DO-LIKE 8, CHLOROPLASTIC"/>
    <property type="match status" value="1"/>
</dbReference>
<dbReference type="GO" id="GO:0006508">
    <property type="term" value="P:proteolysis"/>
    <property type="evidence" value="ECO:0007669"/>
    <property type="project" value="UniProtKB-KW"/>
</dbReference>
<dbReference type="PRINTS" id="PR00834">
    <property type="entry name" value="PROTEASES2C"/>
</dbReference>
<dbReference type="GO" id="GO:0008233">
    <property type="term" value="F:peptidase activity"/>
    <property type="evidence" value="ECO:0007669"/>
    <property type="project" value="UniProtKB-KW"/>
</dbReference>
<evidence type="ECO:0000313" key="6">
    <source>
        <dbReference type="Proteomes" id="UP001595699"/>
    </source>
</evidence>
<dbReference type="RefSeq" id="WP_205116660.1">
    <property type="nucleotide sequence ID" value="NZ_JAFBCM010000001.1"/>
</dbReference>
<dbReference type="SUPFAM" id="SSF50494">
    <property type="entry name" value="Trypsin-like serine proteases"/>
    <property type="match status" value="1"/>
</dbReference>
<dbReference type="InterPro" id="IPR051201">
    <property type="entry name" value="Chloro_Bact_Ser_Proteases"/>
</dbReference>
<sequence length="275" mass="26666">MRLAAAFAAVAIGAGAIGGLAGGLASANSGSPVASSSATGSQISSQTAATIAAIAKNVSPSVVQVEVQTYNGTGIGSGIVLSSDGKILTNNHVVADAADGNGEIKVTFNDGSTASATIVGRDASSDLAVIKVSGVSGLKAATLGDSSKVQVGDEVVAIGSPEGLQGTVTSGIVSALNRDVTVGDSAPSPQSPYDRTSSGSEPETVTYKAIQTDASLNPGNSGGPLLNLKGEVIGINSAIYSPASGNGQQGGSVGLGFSIPINQAKQIIAELEAGN</sequence>
<evidence type="ECO:0000313" key="5">
    <source>
        <dbReference type="EMBL" id="MFC3765531.1"/>
    </source>
</evidence>
<keyword evidence="3 5" id="KW-0378">Hydrolase</keyword>
<reference evidence="6" key="1">
    <citation type="journal article" date="2019" name="Int. J. Syst. Evol. Microbiol.">
        <title>The Global Catalogue of Microorganisms (GCM) 10K type strain sequencing project: providing services to taxonomists for standard genome sequencing and annotation.</title>
        <authorList>
            <consortium name="The Broad Institute Genomics Platform"/>
            <consortium name="The Broad Institute Genome Sequencing Center for Infectious Disease"/>
            <person name="Wu L."/>
            <person name="Ma J."/>
        </authorList>
    </citation>
    <scope>NUCLEOTIDE SEQUENCE [LARGE SCALE GENOMIC DNA]</scope>
    <source>
        <strain evidence="6">CGMCC 4.7241</strain>
    </source>
</reference>
<dbReference type="EMBL" id="JBHRZH010000041">
    <property type="protein sequence ID" value="MFC3765531.1"/>
    <property type="molecule type" value="Genomic_DNA"/>
</dbReference>
<feature type="region of interest" description="Disordered" evidence="4">
    <location>
        <begin position="181"/>
        <end position="203"/>
    </location>
</feature>
<keyword evidence="6" id="KW-1185">Reference proteome</keyword>
<dbReference type="InterPro" id="IPR001940">
    <property type="entry name" value="Peptidase_S1C"/>
</dbReference>
<evidence type="ECO:0000256" key="2">
    <source>
        <dbReference type="ARBA" id="ARBA00022670"/>
    </source>
</evidence>
<organism evidence="5 6">
    <name type="scientific">Tenggerimyces flavus</name>
    <dbReference type="NCBI Taxonomy" id="1708749"/>
    <lineage>
        <taxon>Bacteria</taxon>
        <taxon>Bacillati</taxon>
        <taxon>Actinomycetota</taxon>
        <taxon>Actinomycetes</taxon>
        <taxon>Propionibacteriales</taxon>
        <taxon>Nocardioidaceae</taxon>
        <taxon>Tenggerimyces</taxon>
    </lineage>
</organism>
<proteinExistence type="inferred from homology"/>
<comment type="caution">
    <text evidence="5">The sequence shown here is derived from an EMBL/GenBank/DDBJ whole genome shotgun (WGS) entry which is preliminary data.</text>
</comment>
<dbReference type="Proteomes" id="UP001595699">
    <property type="component" value="Unassembled WGS sequence"/>
</dbReference>